<evidence type="ECO:0000256" key="8">
    <source>
        <dbReference type="SAM" id="Phobius"/>
    </source>
</evidence>
<organism evidence="10 11">
    <name type="scientific">Solidesulfovibrio aerotolerans</name>
    <dbReference type="NCBI Taxonomy" id="295255"/>
    <lineage>
        <taxon>Bacteria</taxon>
        <taxon>Pseudomonadati</taxon>
        <taxon>Thermodesulfobacteriota</taxon>
        <taxon>Desulfovibrionia</taxon>
        <taxon>Desulfovibrionales</taxon>
        <taxon>Desulfovibrionaceae</taxon>
        <taxon>Solidesulfovibrio</taxon>
    </lineage>
</organism>
<proteinExistence type="inferred from homology"/>
<dbReference type="EMBL" id="WVUD01000072">
    <property type="protein sequence ID" value="MYL85276.1"/>
    <property type="molecule type" value="Genomic_DNA"/>
</dbReference>
<protein>
    <submittedName>
        <fullName evidence="10">Type II secretion system F family protein</fullName>
    </submittedName>
</protein>
<keyword evidence="11" id="KW-1185">Reference proteome</keyword>
<evidence type="ECO:0000256" key="5">
    <source>
        <dbReference type="ARBA" id="ARBA00022692"/>
    </source>
</evidence>
<sequence length="411" mass="44214">MPQYTYEAINEAGSAVTGVLEADSSDAAKLRLSGMGYIPVSVQKGGGGAGSSAGGFGESLELMLSSVKAQELILFTKQLKTMLGAGLSMLEILKVLEQQSENPRLRKVCANMSDAVKRGSTISDAMAAQKGVFNELYISMVRAGEAAGALPAVLDRLIYIVGHEHQVRSDIKSALQYPITVVIALGIAFFVLLRFVVPTFAGVFAAAKVELPMPTRIALLLSDVIDKYWYITFGIIFIVVASLYMWFRTEHGKVTRDAFFLHIPAIGVLLRKSAMSRFASIFSILQASGVPVLTTIDILVGTIGNAAIAKEFLRIQEMIRAGQGLAGPLSRAKYFTPMVVTMVAVGEESGNLDEMLSAISEHYDAEVAYAVKRLSDAIGPVLIVGLAGVVGFFAMAIFLPMWDMSRVAFQH</sequence>
<evidence type="ECO:0000256" key="4">
    <source>
        <dbReference type="ARBA" id="ARBA00022519"/>
    </source>
</evidence>
<comment type="subcellular location">
    <subcellularLocation>
        <location evidence="1">Cell inner membrane</location>
        <topology evidence="1">Multi-pass membrane protein</topology>
    </subcellularLocation>
</comment>
<dbReference type="OrthoDB" id="9805682at2"/>
<dbReference type="InterPro" id="IPR018076">
    <property type="entry name" value="T2SS_GspF_dom"/>
</dbReference>
<dbReference type="AlphaFoldDB" id="A0A7C9NM95"/>
<evidence type="ECO:0000313" key="10">
    <source>
        <dbReference type="EMBL" id="MYL85276.1"/>
    </source>
</evidence>
<evidence type="ECO:0000256" key="6">
    <source>
        <dbReference type="ARBA" id="ARBA00022989"/>
    </source>
</evidence>
<name>A0A7C9NM95_9BACT</name>
<keyword evidence="5 8" id="KW-0812">Transmembrane</keyword>
<gene>
    <name evidence="10" type="ORF">GTA51_19460</name>
</gene>
<comment type="caution">
    <text evidence="10">The sequence shown here is derived from an EMBL/GenBank/DDBJ whole genome shotgun (WGS) entry which is preliminary data.</text>
</comment>
<dbReference type="PANTHER" id="PTHR30012:SF0">
    <property type="entry name" value="TYPE II SECRETION SYSTEM PROTEIN F-RELATED"/>
    <property type="match status" value="1"/>
</dbReference>
<evidence type="ECO:0000256" key="2">
    <source>
        <dbReference type="ARBA" id="ARBA00005745"/>
    </source>
</evidence>
<feature type="domain" description="Type II secretion system protein GspF" evidence="9">
    <location>
        <begin position="278"/>
        <end position="400"/>
    </location>
</feature>
<evidence type="ECO:0000259" key="9">
    <source>
        <dbReference type="Pfam" id="PF00482"/>
    </source>
</evidence>
<dbReference type="Gene3D" id="1.20.81.30">
    <property type="entry name" value="Type II secretion system (T2SS), domain F"/>
    <property type="match status" value="2"/>
</dbReference>
<evidence type="ECO:0000313" key="11">
    <source>
        <dbReference type="Proteomes" id="UP000482487"/>
    </source>
</evidence>
<dbReference type="GO" id="GO:0005886">
    <property type="term" value="C:plasma membrane"/>
    <property type="evidence" value="ECO:0007669"/>
    <property type="project" value="UniProtKB-SubCell"/>
</dbReference>
<evidence type="ECO:0000256" key="3">
    <source>
        <dbReference type="ARBA" id="ARBA00022475"/>
    </source>
</evidence>
<dbReference type="PRINTS" id="PR00812">
    <property type="entry name" value="BCTERIALGSPF"/>
</dbReference>
<feature type="domain" description="Type II secretion system protein GspF" evidence="9">
    <location>
        <begin position="75"/>
        <end position="198"/>
    </location>
</feature>
<dbReference type="Proteomes" id="UP000482487">
    <property type="component" value="Unassembled WGS sequence"/>
</dbReference>
<evidence type="ECO:0000256" key="7">
    <source>
        <dbReference type="ARBA" id="ARBA00023136"/>
    </source>
</evidence>
<feature type="transmembrane region" description="Helical" evidence="8">
    <location>
        <begin position="227"/>
        <end position="247"/>
    </location>
</feature>
<dbReference type="InterPro" id="IPR003004">
    <property type="entry name" value="GspF/PilC"/>
</dbReference>
<comment type="similarity">
    <text evidence="2">Belongs to the GSP F family.</text>
</comment>
<feature type="transmembrane region" description="Helical" evidence="8">
    <location>
        <begin position="177"/>
        <end position="207"/>
    </location>
</feature>
<dbReference type="PANTHER" id="PTHR30012">
    <property type="entry name" value="GENERAL SECRETION PATHWAY PROTEIN"/>
    <property type="match status" value="1"/>
</dbReference>
<keyword evidence="3" id="KW-1003">Cell membrane</keyword>
<dbReference type="RefSeq" id="WP_160964080.1">
    <property type="nucleotide sequence ID" value="NZ_WVUD01000072.1"/>
</dbReference>
<accession>A0A7C9NM95</accession>
<keyword evidence="4" id="KW-0997">Cell inner membrane</keyword>
<evidence type="ECO:0000256" key="1">
    <source>
        <dbReference type="ARBA" id="ARBA00004429"/>
    </source>
</evidence>
<keyword evidence="6 8" id="KW-1133">Transmembrane helix</keyword>
<keyword evidence="7 8" id="KW-0472">Membrane</keyword>
<dbReference type="Pfam" id="PF00482">
    <property type="entry name" value="T2SSF"/>
    <property type="match status" value="2"/>
</dbReference>
<feature type="transmembrane region" description="Helical" evidence="8">
    <location>
        <begin position="381"/>
        <end position="402"/>
    </location>
</feature>
<dbReference type="GO" id="GO:0015628">
    <property type="term" value="P:protein secretion by the type II secretion system"/>
    <property type="evidence" value="ECO:0007669"/>
    <property type="project" value="TreeGrafter"/>
</dbReference>
<dbReference type="InterPro" id="IPR042094">
    <property type="entry name" value="T2SS_GspF_sf"/>
</dbReference>
<dbReference type="FunFam" id="1.20.81.30:FF:000001">
    <property type="entry name" value="Type II secretion system protein F"/>
    <property type="match status" value="2"/>
</dbReference>
<reference evidence="10 11" key="1">
    <citation type="submission" date="2020-01" db="EMBL/GenBank/DDBJ databases">
        <title>Genome sequence of Desulfovibrio aerotolerans DSM 16695(T).</title>
        <authorList>
            <person name="Karnachuk O."/>
            <person name="Avakyan M."/>
            <person name="Mardanov A."/>
            <person name="Kadnikov V."/>
            <person name="Ravin N."/>
        </authorList>
    </citation>
    <scope>NUCLEOTIDE SEQUENCE [LARGE SCALE GENOMIC DNA]</scope>
    <source>
        <strain evidence="10 11">DSM 16695</strain>
    </source>
</reference>